<evidence type="ECO:0000313" key="3">
    <source>
        <dbReference type="EMBL" id="BAM04064.1"/>
    </source>
</evidence>
<reference evidence="3 4" key="1">
    <citation type="submission" date="2012-02" db="EMBL/GenBank/DDBJ databases">
        <title>Complete genome sequence of Phycisphaera mikurensis NBRC 102666.</title>
        <authorList>
            <person name="Ankai A."/>
            <person name="Hosoyama A."/>
            <person name="Terui Y."/>
            <person name="Sekine M."/>
            <person name="Fukai R."/>
            <person name="Kato Y."/>
            <person name="Nakamura S."/>
            <person name="Yamada-Narita S."/>
            <person name="Kawakoshi A."/>
            <person name="Fukunaga Y."/>
            <person name="Yamazaki S."/>
            <person name="Fujita N."/>
        </authorList>
    </citation>
    <scope>NUCLEOTIDE SEQUENCE [LARGE SCALE GENOMIC DNA]</scope>
    <source>
        <strain evidence="4">NBRC 102666 / KCTC 22515 / FYK2301M01</strain>
    </source>
</reference>
<evidence type="ECO:0008006" key="5">
    <source>
        <dbReference type="Google" id="ProtNLM"/>
    </source>
</evidence>
<proteinExistence type="predicted"/>
<keyword evidence="2" id="KW-0732">Signal</keyword>
<dbReference type="GO" id="GO:0030246">
    <property type="term" value="F:carbohydrate binding"/>
    <property type="evidence" value="ECO:0007669"/>
    <property type="project" value="InterPro"/>
</dbReference>
<dbReference type="HOGENOM" id="CLU_899652_0_0_0"/>
<protein>
    <recommendedName>
        <fullName evidence="5">DUF4380 domain-containing protein</fullName>
    </recommendedName>
</protein>
<dbReference type="AlphaFoldDB" id="I0IFM6"/>
<evidence type="ECO:0000313" key="4">
    <source>
        <dbReference type="Proteomes" id="UP000007881"/>
    </source>
</evidence>
<accession>I0IFM6</accession>
<dbReference type="Proteomes" id="UP000007881">
    <property type="component" value="Chromosome"/>
</dbReference>
<evidence type="ECO:0000256" key="1">
    <source>
        <dbReference type="SAM" id="MobiDB-lite"/>
    </source>
</evidence>
<gene>
    <name evidence="3" type="ordered locus">PSMK_19050</name>
</gene>
<name>I0IFM6_PHYMF</name>
<evidence type="ECO:0000256" key="2">
    <source>
        <dbReference type="SAM" id="SignalP"/>
    </source>
</evidence>
<feature type="region of interest" description="Disordered" evidence="1">
    <location>
        <begin position="191"/>
        <end position="211"/>
    </location>
</feature>
<dbReference type="KEGG" id="phm:PSMK_19050"/>
<dbReference type="EMBL" id="AP012338">
    <property type="protein sequence ID" value="BAM04064.1"/>
    <property type="molecule type" value="Genomic_DNA"/>
</dbReference>
<keyword evidence="4" id="KW-1185">Reference proteome</keyword>
<feature type="signal peptide" evidence="2">
    <location>
        <begin position="1"/>
        <end position="18"/>
    </location>
</feature>
<dbReference type="InterPro" id="IPR014718">
    <property type="entry name" value="GH-type_carb-bd"/>
</dbReference>
<dbReference type="STRING" id="1142394.PSMK_19050"/>
<feature type="chain" id="PRO_5003629712" description="DUF4380 domain-containing protein" evidence="2">
    <location>
        <begin position="19"/>
        <end position="334"/>
    </location>
</feature>
<sequence length="334" mass="35097">MLPLLILAAAAATLPACATTRPEAAPPASAPPRAFADAVGLDNGRVRLEVSPAVGRVVHFGPVGGRNLLWVAPAGAATTPGADGQAYDNVGGDKLWPTSQALWEAATGNRIWPPDGVLDGAPWELVVADADRVVIRSPESDDYKLVVTREFRLEGAGARIRNTLLRTAANPFPVSAWTVTQVPMPRTALLDAAGDRPAGTPASRPLTPETPDRIAGRLGVAGAAGADAGAVAWEQAGPLHAKLGSFGRWVAAVYDDLTFLQRTAYDPAGGYLDASSVQVYRGEPYLELELWSPLAQLAPGEELSNEVVWELIEAPAERATAELLRRDAEAEAGR</sequence>
<organism evidence="3 4">
    <name type="scientific">Phycisphaera mikurensis (strain NBRC 102666 / KCTC 22515 / FYK2301M01)</name>
    <dbReference type="NCBI Taxonomy" id="1142394"/>
    <lineage>
        <taxon>Bacteria</taxon>
        <taxon>Pseudomonadati</taxon>
        <taxon>Planctomycetota</taxon>
        <taxon>Phycisphaerae</taxon>
        <taxon>Phycisphaerales</taxon>
        <taxon>Phycisphaeraceae</taxon>
        <taxon>Phycisphaera</taxon>
    </lineage>
</organism>
<dbReference type="Gene3D" id="2.70.98.10">
    <property type="match status" value="1"/>
</dbReference>